<evidence type="ECO:0000256" key="1">
    <source>
        <dbReference type="ARBA" id="ARBA00008898"/>
    </source>
</evidence>
<dbReference type="GO" id="GO:0010181">
    <property type="term" value="F:FMN binding"/>
    <property type="evidence" value="ECO:0007669"/>
    <property type="project" value="InterPro"/>
</dbReference>
<reference evidence="4" key="1">
    <citation type="journal article" date="2014" name="Int. J. Syst. Evol. Microbiol.">
        <title>Complete genome sequence of Corynebacterium casei LMG S-19264T (=DSM 44701T), isolated from a smear-ripened cheese.</title>
        <authorList>
            <consortium name="US DOE Joint Genome Institute (JGI-PGF)"/>
            <person name="Walter F."/>
            <person name="Albersmeier A."/>
            <person name="Kalinowski J."/>
            <person name="Ruckert C."/>
        </authorList>
    </citation>
    <scope>NUCLEOTIDE SEQUENCE</scope>
    <source>
        <strain evidence="4">KCTC 42249</strain>
    </source>
</reference>
<gene>
    <name evidence="4" type="ORF">GCM10016234_38370</name>
</gene>
<name>A0A8J3GMH3_9HYPH</name>
<dbReference type="SUPFAM" id="SSF50475">
    <property type="entry name" value="FMN-binding split barrel"/>
    <property type="match status" value="1"/>
</dbReference>
<organism evidence="4 5">
    <name type="scientific">Tianweitania populi</name>
    <dbReference type="NCBI Taxonomy" id="1607949"/>
    <lineage>
        <taxon>Bacteria</taxon>
        <taxon>Pseudomonadati</taxon>
        <taxon>Pseudomonadota</taxon>
        <taxon>Alphaproteobacteria</taxon>
        <taxon>Hyphomicrobiales</taxon>
        <taxon>Phyllobacteriaceae</taxon>
        <taxon>Tianweitania</taxon>
    </lineage>
</organism>
<feature type="domain" description="Flavin reductase like" evidence="3">
    <location>
        <begin position="1"/>
        <end position="147"/>
    </location>
</feature>
<evidence type="ECO:0000256" key="2">
    <source>
        <dbReference type="ARBA" id="ARBA00023002"/>
    </source>
</evidence>
<dbReference type="PANTHER" id="PTHR30466">
    <property type="entry name" value="FLAVIN REDUCTASE"/>
    <property type="match status" value="1"/>
</dbReference>
<keyword evidence="5" id="KW-1185">Reference proteome</keyword>
<comment type="similarity">
    <text evidence="1">Belongs to the non-flavoprotein flavin reductase family.</text>
</comment>
<dbReference type="SMART" id="SM00903">
    <property type="entry name" value="Flavin_Reduct"/>
    <property type="match status" value="1"/>
</dbReference>
<accession>A0A8J3GMH3</accession>
<dbReference type="InterPro" id="IPR002563">
    <property type="entry name" value="Flavin_Rdtase-like_dom"/>
</dbReference>
<sequence length="151" mass="15913">MRRSAGGVSVITAGIGEDRTGATVTTAISFSVEPETMLVSINLSSSTWPAIRRYGHFCVNVLSNEQQAVADRFAGRGGTKGPARYLGSSWSRLVTGAGVLDDALASVDCEVEEVIERHSHALIFGAVRAVRLRDGAALAYGNGRYGTLNAL</sequence>
<protein>
    <submittedName>
        <fullName evidence="4">Flavin reductase</fullName>
    </submittedName>
</protein>
<dbReference type="InterPro" id="IPR012349">
    <property type="entry name" value="Split_barrel_FMN-bd"/>
</dbReference>
<dbReference type="Gene3D" id="2.30.110.10">
    <property type="entry name" value="Electron Transport, Fmn-binding Protein, Chain A"/>
    <property type="match status" value="1"/>
</dbReference>
<dbReference type="EMBL" id="BMZQ01000005">
    <property type="protein sequence ID" value="GHD23247.1"/>
    <property type="molecule type" value="Genomic_DNA"/>
</dbReference>
<dbReference type="AlphaFoldDB" id="A0A8J3GMH3"/>
<dbReference type="Pfam" id="PF01613">
    <property type="entry name" value="Flavin_Reduct"/>
    <property type="match status" value="1"/>
</dbReference>
<dbReference type="GO" id="GO:0042602">
    <property type="term" value="F:riboflavin reductase (NADPH) activity"/>
    <property type="evidence" value="ECO:0007669"/>
    <property type="project" value="TreeGrafter"/>
</dbReference>
<dbReference type="PANTHER" id="PTHR30466:SF11">
    <property type="entry name" value="FLAVIN-DEPENDENT MONOOXYGENASE, REDUCTASE SUBUNIT HSAB"/>
    <property type="match status" value="1"/>
</dbReference>
<keyword evidence="2" id="KW-0560">Oxidoreductase</keyword>
<reference evidence="4" key="2">
    <citation type="submission" date="2020-09" db="EMBL/GenBank/DDBJ databases">
        <authorList>
            <person name="Sun Q."/>
            <person name="Kim S."/>
        </authorList>
    </citation>
    <scope>NUCLEOTIDE SEQUENCE</scope>
    <source>
        <strain evidence="4">KCTC 42249</strain>
    </source>
</reference>
<evidence type="ECO:0000313" key="4">
    <source>
        <dbReference type="EMBL" id="GHD23247.1"/>
    </source>
</evidence>
<comment type="caution">
    <text evidence="4">The sequence shown here is derived from an EMBL/GenBank/DDBJ whole genome shotgun (WGS) entry which is preliminary data.</text>
</comment>
<dbReference type="Proteomes" id="UP000630142">
    <property type="component" value="Unassembled WGS sequence"/>
</dbReference>
<proteinExistence type="inferred from homology"/>
<evidence type="ECO:0000259" key="3">
    <source>
        <dbReference type="SMART" id="SM00903"/>
    </source>
</evidence>
<evidence type="ECO:0000313" key="5">
    <source>
        <dbReference type="Proteomes" id="UP000630142"/>
    </source>
</evidence>
<dbReference type="RefSeq" id="WP_244641593.1">
    <property type="nucleotide sequence ID" value="NZ_BMZQ01000005.1"/>
</dbReference>
<dbReference type="InterPro" id="IPR050268">
    <property type="entry name" value="NADH-dep_flavin_reductase"/>
</dbReference>